<feature type="transmembrane region" description="Helical" evidence="1">
    <location>
        <begin position="275"/>
        <end position="297"/>
    </location>
</feature>
<dbReference type="InterPro" id="IPR046159">
    <property type="entry name" value="DUF6161"/>
</dbReference>
<name>A0A6I1WNQ0_9PSED</name>
<dbReference type="EMBL" id="WIVV01000107">
    <property type="protein sequence ID" value="MQU44664.1"/>
    <property type="molecule type" value="Genomic_DNA"/>
</dbReference>
<dbReference type="AlphaFoldDB" id="A0A6I1WNQ0"/>
<evidence type="ECO:0000256" key="1">
    <source>
        <dbReference type="SAM" id="Phobius"/>
    </source>
</evidence>
<comment type="caution">
    <text evidence="3">The sequence shown here is derived from an EMBL/GenBank/DDBJ whole genome shotgun (WGS) entry which is preliminary data.</text>
</comment>
<dbReference type="Proteomes" id="UP000466863">
    <property type="component" value="Unassembled WGS sequence"/>
</dbReference>
<dbReference type="Pfam" id="PF19658">
    <property type="entry name" value="DUF6161"/>
    <property type="match status" value="1"/>
</dbReference>
<evidence type="ECO:0000259" key="2">
    <source>
        <dbReference type="Pfam" id="PF19658"/>
    </source>
</evidence>
<sequence length="436" mass="48807">MQQPGPVVLIVNGQRVEYAKISEVEEYLYAQEQNWKWLSKLSDQYRENGTALYMAYFFNRINSVREDLAAGSKRVKLGSEKMPYTSFDSDEGYLILKAKDEYGSVTAALTLLFMNKFTRGIMYRDGRVREFAEDPRLVFERSVAIQIGLSLQEFSTLVADARSSVVRDTIERFVSHAELATDAVNQYVAEIADKTNSLEQRANRIVDSITTAYQRRKKTYINFASKSRLAAKDAVDEVKLTLASAKAAYHDQVDLDASVQYWSVRKKNHSKYKAFWFLAVVLSILLTFGSVVAYYGLGGASEIPELFSQVSSEGASATGNVNSEQKVIAGKSRSELALAVADLAGAALLITLLGILIRISLRQFNTHSHLVLEAEERITFTKTYLALLNEGKLKSEEDRRLVLESLFRTTKSGGSDEIPFTSPLELILKTISDKKT</sequence>
<feature type="domain" description="DUF6161" evidence="2">
    <location>
        <begin position="349"/>
        <end position="412"/>
    </location>
</feature>
<protein>
    <recommendedName>
        <fullName evidence="2">DUF6161 domain-containing protein</fullName>
    </recommendedName>
</protein>
<dbReference type="RefSeq" id="WP_153333640.1">
    <property type="nucleotide sequence ID" value="NZ_WIVV01000107.1"/>
</dbReference>
<feature type="transmembrane region" description="Helical" evidence="1">
    <location>
        <begin position="336"/>
        <end position="357"/>
    </location>
</feature>
<keyword evidence="1" id="KW-0472">Membrane</keyword>
<evidence type="ECO:0000313" key="3">
    <source>
        <dbReference type="EMBL" id="MQU44664.1"/>
    </source>
</evidence>
<accession>A0A6I1WNQ0</accession>
<keyword evidence="1" id="KW-1133">Transmembrane helix</keyword>
<reference evidence="3 4" key="1">
    <citation type="submission" date="2019-10" db="EMBL/GenBank/DDBJ databases">
        <title>Evaluation of single-gene subtyping targets for Pseudomonas.</title>
        <authorList>
            <person name="Reichler S.J."/>
            <person name="Orsi R.H."/>
            <person name="Wiedmann M."/>
            <person name="Martin N.H."/>
            <person name="Murphy S.I."/>
        </authorList>
    </citation>
    <scope>NUCLEOTIDE SEQUENCE [LARGE SCALE GENOMIC DNA]</scope>
    <source>
        <strain evidence="3 4">FSL R10-1876</strain>
    </source>
</reference>
<proteinExistence type="predicted"/>
<evidence type="ECO:0000313" key="4">
    <source>
        <dbReference type="Proteomes" id="UP000466863"/>
    </source>
</evidence>
<keyword evidence="1" id="KW-0812">Transmembrane</keyword>
<organism evidence="3 4">
    <name type="scientific">Pseudomonas helleri</name>
    <dbReference type="NCBI Taxonomy" id="1608996"/>
    <lineage>
        <taxon>Bacteria</taxon>
        <taxon>Pseudomonadati</taxon>
        <taxon>Pseudomonadota</taxon>
        <taxon>Gammaproteobacteria</taxon>
        <taxon>Pseudomonadales</taxon>
        <taxon>Pseudomonadaceae</taxon>
        <taxon>Pseudomonas</taxon>
    </lineage>
</organism>
<gene>
    <name evidence="3" type="ORF">GHO28_19445</name>
</gene>